<comment type="caution">
    <text evidence="3">The sequence shown here is derived from an EMBL/GenBank/DDBJ whole genome shotgun (WGS) entry which is preliminary data.</text>
</comment>
<dbReference type="Pfam" id="PF01230">
    <property type="entry name" value="HIT"/>
    <property type="match status" value="1"/>
</dbReference>
<dbReference type="PIRSF" id="PIRSF000714">
    <property type="entry name" value="HIT"/>
    <property type="match status" value="1"/>
</dbReference>
<dbReference type="InterPro" id="IPR026026">
    <property type="entry name" value="HIT_Hint"/>
</dbReference>
<dbReference type="EMBL" id="JAVRIE010000001">
    <property type="protein sequence ID" value="MDT0581284.1"/>
    <property type="molecule type" value="Genomic_DNA"/>
</dbReference>
<evidence type="ECO:0000313" key="3">
    <source>
        <dbReference type="EMBL" id="MDT0581284.1"/>
    </source>
</evidence>
<comment type="caution">
    <text evidence="1">Lacks conserved residue(s) required for the propagation of feature annotation.</text>
</comment>
<dbReference type="RefSeq" id="WP_311360095.1">
    <property type="nucleotide sequence ID" value="NZ_JAVRIE010000001.1"/>
</dbReference>
<dbReference type="SUPFAM" id="SSF54197">
    <property type="entry name" value="HIT-like"/>
    <property type="match status" value="1"/>
</dbReference>
<dbReference type="AlphaFoldDB" id="A0AAW8QXP4"/>
<evidence type="ECO:0000256" key="1">
    <source>
        <dbReference type="PROSITE-ProRule" id="PRU00464"/>
    </source>
</evidence>
<feature type="domain" description="HIT" evidence="2">
    <location>
        <begin position="40"/>
        <end position="109"/>
    </location>
</feature>
<evidence type="ECO:0000313" key="4">
    <source>
        <dbReference type="Proteomes" id="UP001249020"/>
    </source>
</evidence>
<accession>A0AAW8QXP4</accession>
<dbReference type="PROSITE" id="PS51084">
    <property type="entry name" value="HIT_2"/>
    <property type="match status" value="1"/>
</dbReference>
<keyword evidence="4" id="KW-1185">Reference proteome</keyword>
<name>A0AAW8QXP4_9ALTE</name>
<sequence>MNYSSNGFQLDHRLENDSFFICQLDLCQVRLINDAQFVWLLLVPMVNGMSDVIDLDDELQQQLWRESSLLSRILRTEFVPDKLNVAAIGNVVSQLHVHHICRFKNDIAWPAPVWGRQAMVAYEQAEREGLIDTIKRRVTAR</sequence>
<proteinExistence type="predicted"/>
<keyword evidence="3" id="KW-0489">Methyltransferase</keyword>
<dbReference type="Proteomes" id="UP001249020">
    <property type="component" value="Unassembled WGS sequence"/>
</dbReference>
<dbReference type="EC" id="2.1.1.-" evidence="3"/>
<dbReference type="Gene3D" id="3.30.428.10">
    <property type="entry name" value="HIT-like"/>
    <property type="match status" value="1"/>
</dbReference>
<dbReference type="InterPro" id="IPR036265">
    <property type="entry name" value="HIT-like_sf"/>
</dbReference>
<gene>
    <name evidence="3" type="ORF">RM544_01925</name>
</gene>
<dbReference type="GO" id="GO:0032259">
    <property type="term" value="P:methylation"/>
    <property type="evidence" value="ECO:0007669"/>
    <property type="project" value="UniProtKB-KW"/>
</dbReference>
<dbReference type="InterPro" id="IPR011146">
    <property type="entry name" value="HIT-like"/>
</dbReference>
<organism evidence="3 4">
    <name type="scientific">Brumicola blandensis</name>
    <dbReference type="NCBI Taxonomy" id="3075611"/>
    <lineage>
        <taxon>Bacteria</taxon>
        <taxon>Pseudomonadati</taxon>
        <taxon>Pseudomonadota</taxon>
        <taxon>Gammaproteobacteria</taxon>
        <taxon>Alteromonadales</taxon>
        <taxon>Alteromonadaceae</taxon>
        <taxon>Brumicola</taxon>
    </lineage>
</organism>
<protein>
    <submittedName>
        <fullName evidence="3">HIT family protein</fullName>
        <ecNumber evidence="3">2.1.1.-</ecNumber>
    </submittedName>
</protein>
<evidence type="ECO:0000259" key="2">
    <source>
        <dbReference type="PROSITE" id="PS51084"/>
    </source>
</evidence>
<reference evidence="3 4" key="1">
    <citation type="submission" date="2023-09" db="EMBL/GenBank/DDBJ databases">
        <authorList>
            <person name="Rey-Velasco X."/>
        </authorList>
    </citation>
    <scope>NUCLEOTIDE SEQUENCE [LARGE SCALE GENOMIC DNA]</scope>
    <source>
        <strain evidence="3 4">W409</strain>
    </source>
</reference>
<dbReference type="GO" id="GO:0008168">
    <property type="term" value="F:methyltransferase activity"/>
    <property type="evidence" value="ECO:0007669"/>
    <property type="project" value="UniProtKB-KW"/>
</dbReference>
<keyword evidence="3" id="KW-0808">Transferase</keyword>